<keyword evidence="2" id="KW-0812">Transmembrane</keyword>
<sequence>MLALLVFLLTLVICILGHFLPLVLLFYTSTNEAWVERITIATPYFLDSLWDYSVELVLDYTSFEALRKDAAPTSATDVEATIDPREAKVDLTEAATDLTEVTTKPKEAAIGPMQRTIRKSDAPNAFLKGFLLKVPSIIAMSATNLQTQMCFLYALLISVLVAVVLGLGFYLIFSPQAKSTQHAKAARDDATEAGEPDVGTKQDAFTATRAYTTLLRFVWGELQVLLLWLSYPYIDHKLSITFGRELYGFQSTCDKMMQNFHRACKIWRAMRKRGFWCTAGTGAKDAWAAQRHSSDEARPTSPATDTPAEIKSPNQAEGVLDMRVRADERVVPASVFKFLSSMRLFSCMFMASPIHDCLQQSASRLRAPRPQPRSITSRQHADEQRCNVFDAGDDRRAACIRNRGG</sequence>
<keyword evidence="2" id="KW-0472">Membrane</keyword>
<proteinExistence type="predicted"/>
<feature type="region of interest" description="Disordered" evidence="1">
    <location>
        <begin position="288"/>
        <end position="316"/>
    </location>
</feature>
<gene>
    <name evidence="3" type="ORF">VDGE_30071</name>
</gene>
<evidence type="ECO:0000313" key="3">
    <source>
        <dbReference type="EMBL" id="RXG43729.1"/>
    </source>
</evidence>
<dbReference type="Proteomes" id="UP000288725">
    <property type="component" value="Unassembled WGS sequence"/>
</dbReference>
<feature type="transmembrane region" description="Helical" evidence="2">
    <location>
        <begin position="151"/>
        <end position="173"/>
    </location>
</feature>
<protein>
    <submittedName>
        <fullName evidence="3">Uncharacterized protein</fullName>
    </submittedName>
</protein>
<dbReference type="EMBL" id="RSDZ01000101">
    <property type="protein sequence ID" value="RXG43729.1"/>
    <property type="molecule type" value="Genomic_DNA"/>
</dbReference>
<evidence type="ECO:0000256" key="1">
    <source>
        <dbReference type="SAM" id="MobiDB-lite"/>
    </source>
</evidence>
<feature type="transmembrane region" description="Helical" evidence="2">
    <location>
        <begin position="6"/>
        <end position="27"/>
    </location>
</feature>
<keyword evidence="2" id="KW-1133">Transmembrane helix</keyword>
<name>A0A444RRF1_VERDA</name>
<dbReference type="AlphaFoldDB" id="A0A444RRF1"/>
<accession>A0A444RRF1</accession>
<comment type="caution">
    <text evidence="3">The sequence shown here is derived from an EMBL/GenBank/DDBJ whole genome shotgun (WGS) entry which is preliminary data.</text>
</comment>
<reference evidence="3 4" key="1">
    <citation type="submission" date="2018-12" db="EMBL/GenBank/DDBJ databases">
        <title>Genome of Verticillium dahliae isolate Getta Getta.</title>
        <authorList>
            <person name="Gardiner D.M."/>
        </authorList>
    </citation>
    <scope>NUCLEOTIDE SEQUENCE [LARGE SCALE GENOMIC DNA]</scope>
    <source>
        <strain evidence="3 4">Getta Getta</strain>
    </source>
</reference>
<evidence type="ECO:0000256" key="2">
    <source>
        <dbReference type="SAM" id="Phobius"/>
    </source>
</evidence>
<organism evidence="3 4">
    <name type="scientific">Verticillium dahliae</name>
    <name type="common">Verticillium wilt</name>
    <dbReference type="NCBI Taxonomy" id="27337"/>
    <lineage>
        <taxon>Eukaryota</taxon>
        <taxon>Fungi</taxon>
        <taxon>Dikarya</taxon>
        <taxon>Ascomycota</taxon>
        <taxon>Pezizomycotina</taxon>
        <taxon>Sordariomycetes</taxon>
        <taxon>Hypocreomycetidae</taxon>
        <taxon>Glomerellales</taxon>
        <taxon>Plectosphaerellaceae</taxon>
        <taxon>Verticillium</taxon>
    </lineage>
</organism>
<evidence type="ECO:0000313" key="4">
    <source>
        <dbReference type="Proteomes" id="UP000288725"/>
    </source>
</evidence>